<evidence type="ECO:0000313" key="10">
    <source>
        <dbReference type="Proteomes" id="UP001152533"/>
    </source>
</evidence>
<reference evidence="9" key="1">
    <citation type="submission" date="2022-08" db="EMBL/GenBank/DDBJ databases">
        <authorList>
            <person name="Giroux E."/>
            <person name="Giroux E."/>
        </authorList>
    </citation>
    <scope>NUCLEOTIDE SEQUENCE</scope>
    <source>
        <strain evidence="9">H1091258</strain>
    </source>
</reference>
<organism evidence="9 10">
    <name type="scientific">Colletotrichum noveboracense</name>
    <dbReference type="NCBI Taxonomy" id="2664923"/>
    <lineage>
        <taxon>Eukaryota</taxon>
        <taxon>Fungi</taxon>
        <taxon>Dikarya</taxon>
        <taxon>Ascomycota</taxon>
        <taxon>Pezizomycotina</taxon>
        <taxon>Sordariomycetes</taxon>
        <taxon>Hypocreomycetidae</taxon>
        <taxon>Glomerellales</taxon>
        <taxon>Glomerellaceae</taxon>
        <taxon>Colletotrichum</taxon>
        <taxon>Colletotrichum gloeosporioides species complex</taxon>
    </lineage>
</organism>
<evidence type="ECO:0000256" key="1">
    <source>
        <dbReference type="ARBA" id="ARBA00004651"/>
    </source>
</evidence>
<evidence type="ECO:0000256" key="6">
    <source>
        <dbReference type="ARBA" id="ARBA00023136"/>
    </source>
</evidence>
<dbReference type="InterPro" id="IPR003370">
    <property type="entry name" value="Chromate_transpt"/>
</dbReference>
<gene>
    <name evidence="9" type="ORF">CGXH109_LOCUS101696</name>
</gene>
<dbReference type="PIRSF" id="PIRSF004810">
    <property type="entry name" value="ChrA"/>
    <property type="match status" value="1"/>
</dbReference>
<sequence length="345" mass="37736">MLSPSTETRLRKTVEYAANIFKHNWHLGLTAFGGPPVHFKILHDRFVKRLQWIDEQMYQELFSISQALSGPASTKMVYCINLIRHGAPGAILAFFIWSLPGAVGMYALSIGVSSIGTSLPRAVYALLSGLNAATVGIIALAAVELSHKAVTDRLTRTLVFLAAAAGLMYNALWYFPVLMAAAGVAAVVHDYRWVHRPARRIIGVLRALGGRRRERSRDDGAQGHDLAGPSPATRISAPTRDEPVLSGANTAPEPRIIPKEFRLDFSWKSGTALILTFFATFLTAMIIRGMVANLPILYRLFSNLYLAGTIIFGGGPVVIPLLREYVVAEDWVSPRDFLIGLAIAQ</sequence>
<dbReference type="AlphaFoldDB" id="A0A9W4RZ16"/>
<feature type="transmembrane region" description="Helical" evidence="8">
    <location>
        <begin position="122"/>
        <end position="145"/>
    </location>
</feature>
<dbReference type="InterPro" id="IPR014047">
    <property type="entry name" value="Chr_Tranpt_l_chain"/>
</dbReference>
<dbReference type="Proteomes" id="UP001152533">
    <property type="component" value="Unassembled WGS sequence"/>
</dbReference>
<dbReference type="PANTHER" id="PTHR33567:SF3">
    <property type="entry name" value="CHROMATE ION TRANSPORTER (EUROFUNG)"/>
    <property type="match status" value="1"/>
</dbReference>
<feature type="region of interest" description="Disordered" evidence="7">
    <location>
        <begin position="213"/>
        <end position="251"/>
    </location>
</feature>
<protein>
    <recommendedName>
        <fullName evidence="11">Chromate transporter</fullName>
    </recommendedName>
</protein>
<dbReference type="GO" id="GO:0015109">
    <property type="term" value="F:chromate transmembrane transporter activity"/>
    <property type="evidence" value="ECO:0007669"/>
    <property type="project" value="InterPro"/>
</dbReference>
<keyword evidence="10" id="KW-1185">Reference proteome</keyword>
<dbReference type="Pfam" id="PF02417">
    <property type="entry name" value="Chromate_transp"/>
    <property type="match status" value="2"/>
</dbReference>
<evidence type="ECO:0000256" key="7">
    <source>
        <dbReference type="SAM" id="MobiDB-lite"/>
    </source>
</evidence>
<evidence type="ECO:0000256" key="5">
    <source>
        <dbReference type="ARBA" id="ARBA00022989"/>
    </source>
</evidence>
<dbReference type="PANTHER" id="PTHR33567">
    <property type="entry name" value="CHROMATE ION TRANSPORTER (EUROFUNG)"/>
    <property type="match status" value="1"/>
</dbReference>
<dbReference type="EMBL" id="CAMGZC010000977">
    <property type="protein sequence ID" value="CAI0650993.1"/>
    <property type="molecule type" value="Genomic_DNA"/>
</dbReference>
<keyword evidence="3" id="KW-1003">Cell membrane</keyword>
<comment type="similarity">
    <text evidence="2">Belongs to the chromate ion transporter (CHR) (TC 2.A.51) family.</text>
</comment>
<comment type="caution">
    <text evidence="9">The sequence shown here is derived from an EMBL/GenBank/DDBJ whole genome shotgun (WGS) entry which is preliminary data.</text>
</comment>
<feature type="non-terminal residue" evidence="9">
    <location>
        <position position="1"/>
    </location>
</feature>
<comment type="subcellular location">
    <subcellularLocation>
        <location evidence="1">Cell membrane</location>
        <topology evidence="1">Multi-pass membrane protein</topology>
    </subcellularLocation>
</comment>
<evidence type="ECO:0000256" key="2">
    <source>
        <dbReference type="ARBA" id="ARBA00005262"/>
    </source>
</evidence>
<name>A0A9W4RZ16_9PEZI</name>
<proteinExistence type="inferred from homology"/>
<feature type="transmembrane region" description="Helical" evidence="8">
    <location>
        <begin position="303"/>
        <end position="322"/>
    </location>
</feature>
<evidence type="ECO:0000256" key="8">
    <source>
        <dbReference type="SAM" id="Phobius"/>
    </source>
</evidence>
<feature type="transmembrane region" description="Helical" evidence="8">
    <location>
        <begin position="90"/>
        <end position="110"/>
    </location>
</feature>
<accession>A0A9W4RZ16</accession>
<keyword evidence="5 8" id="KW-1133">Transmembrane helix</keyword>
<keyword evidence="4 8" id="KW-0812">Transmembrane</keyword>
<feature type="transmembrane region" description="Helical" evidence="8">
    <location>
        <begin position="157"/>
        <end position="175"/>
    </location>
</feature>
<evidence type="ECO:0000256" key="4">
    <source>
        <dbReference type="ARBA" id="ARBA00022692"/>
    </source>
</evidence>
<evidence type="ECO:0000313" key="9">
    <source>
        <dbReference type="EMBL" id="CAI0650993.1"/>
    </source>
</evidence>
<evidence type="ECO:0000256" key="3">
    <source>
        <dbReference type="ARBA" id="ARBA00022475"/>
    </source>
</evidence>
<keyword evidence="6 8" id="KW-0472">Membrane</keyword>
<evidence type="ECO:0008006" key="11">
    <source>
        <dbReference type="Google" id="ProtNLM"/>
    </source>
</evidence>
<feature type="transmembrane region" description="Helical" evidence="8">
    <location>
        <begin position="272"/>
        <end position="291"/>
    </location>
</feature>
<dbReference type="GO" id="GO:0005886">
    <property type="term" value="C:plasma membrane"/>
    <property type="evidence" value="ECO:0007669"/>
    <property type="project" value="UniProtKB-SubCell"/>
</dbReference>